<organism evidence="3">
    <name type="scientific">Burkholderia cenocepacia</name>
    <dbReference type="NCBI Taxonomy" id="95486"/>
    <lineage>
        <taxon>Bacteria</taxon>
        <taxon>Pseudomonadati</taxon>
        <taxon>Pseudomonadota</taxon>
        <taxon>Betaproteobacteria</taxon>
        <taxon>Burkholderiales</taxon>
        <taxon>Burkholderiaceae</taxon>
        <taxon>Burkholderia</taxon>
        <taxon>Burkholderia cepacia complex</taxon>
    </lineage>
</organism>
<reference evidence="3" key="1">
    <citation type="submission" date="2019-11" db="EMBL/GenBank/DDBJ databases">
        <title>Burkholderia cenocepacia CF.</title>
        <authorList>
            <person name="Vianna E.F."/>
            <person name="Marques E.A."/>
            <person name="Albano R.M."/>
            <person name="Leao R.S."/>
        </authorList>
    </citation>
    <scope>NUCLEOTIDE SEQUENCE</scope>
    <source>
        <strain evidence="3">MS-2140</strain>
    </source>
</reference>
<dbReference type="Gene3D" id="3.10.450.40">
    <property type="match status" value="1"/>
</dbReference>
<name>A0A6B2MGP7_9BURK</name>
<dbReference type="AlphaFoldDB" id="A0A6B2MGP7"/>
<evidence type="ECO:0000256" key="1">
    <source>
        <dbReference type="SAM" id="SignalP"/>
    </source>
</evidence>
<sequence>MNRKTSLAALIAAAGIATAGGIAYANQAGVNDAVADLAKAKITLEQAVTAAHQHHAGGKATKAELESKKGATFYEVEVVAANNQVFDVKIDAADGKVLSSKLDTHDSGKDDEKDD</sequence>
<comment type="caution">
    <text evidence="3">The sequence shown here is derived from an EMBL/GenBank/DDBJ whole genome shotgun (WGS) entry which is preliminary data.</text>
</comment>
<dbReference type="InterPro" id="IPR025711">
    <property type="entry name" value="PepSY"/>
</dbReference>
<accession>A0A6B2MGP7</accession>
<evidence type="ECO:0000259" key="2">
    <source>
        <dbReference type="Pfam" id="PF03413"/>
    </source>
</evidence>
<gene>
    <name evidence="3" type="ORF">GFJ35_17730</name>
</gene>
<dbReference type="Pfam" id="PF03413">
    <property type="entry name" value="PepSY"/>
    <property type="match status" value="1"/>
</dbReference>
<proteinExistence type="predicted"/>
<dbReference type="RefSeq" id="WP_163124560.1">
    <property type="nucleotide sequence ID" value="NZ_JAAEAM010000018.1"/>
</dbReference>
<feature type="signal peptide" evidence="1">
    <location>
        <begin position="1"/>
        <end position="19"/>
    </location>
</feature>
<feature type="domain" description="PepSY" evidence="2">
    <location>
        <begin position="41"/>
        <end position="100"/>
    </location>
</feature>
<dbReference type="EMBL" id="JAAEAM010000018">
    <property type="protein sequence ID" value="NDV73902.1"/>
    <property type="molecule type" value="Genomic_DNA"/>
</dbReference>
<feature type="chain" id="PRO_5025665553" evidence="1">
    <location>
        <begin position="20"/>
        <end position="115"/>
    </location>
</feature>
<evidence type="ECO:0000313" key="3">
    <source>
        <dbReference type="EMBL" id="NDV73902.1"/>
    </source>
</evidence>
<protein>
    <submittedName>
        <fullName evidence="3">PepSY domain-containing protein</fullName>
    </submittedName>
</protein>
<keyword evidence="1" id="KW-0732">Signal</keyword>